<dbReference type="EC" id="2.5.1.19" evidence="7"/>
<dbReference type="PIRSF" id="PIRSF000505">
    <property type="entry name" value="EPSPS"/>
    <property type="match status" value="1"/>
</dbReference>
<feature type="binding site" evidence="7">
    <location>
        <position position="334"/>
    </location>
    <ligand>
        <name>3-phosphoshikimate</name>
        <dbReference type="ChEBI" id="CHEBI:145989"/>
    </ligand>
</feature>
<feature type="binding site" evidence="7">
    <location>
        <position position="50"/>
    </location>
    <ligand>
        <name>3-phosphoshikimate</name>
        <dbReference type="ChEBI" id="CHEBI:145989"/>
    </ligand>
</feature>
<comment type="caution">
    <text evidence="7">Lacks conserved residue(s) required for the propagation of feature annotation.</text>
</comment>
<reference evidence="9 10" key="1">
    <citation type="submission" date="2024-10" db="EMBL/GenBank/DDBJ databases">
        <title>The Natural Products Discovery Center: Release of the First 8490 Sequenced Strains for Exploring Actinobacteria Biosynthetic Diversity.</title>
        <authorList>
            <person name="Kalkreuter E."/>
            <person name="Kautsar S.A."/>
            <person name="Yang D."/>
            <person name="Bader C.D."/>
            <person name="Teijaro C.N."/>
            <person name="Fluegel L."/>
            <person name="Davis C.M."/>
            <person name="Simpson J.R."/>
            <person name="Lauterbach L."/>
            <person name="Steele A.D."/>
            <person name="Gui C."/>
            <person name="Meng S."/>
            <person name="Li G."/>
            <person name="Viehrig K."/>
            <person name="Ye F."/>
            <person name="Su P."/>
            <person name="Kiefer A.F."/>
            <person name="Nichols A."/>
            <person name="Cepeda A.J."/>
            <person name="Yan W."/>
            <person name="Fan B."/>
            <person name="Jiang Y."/>
            <person name="Adhikari A."/>
            <person name="Zheng C.-J."/>
            <person name="Schuster L."/>
            <person name="Cowan T.M."/>
            <person name="Smanski M.J."/>
            <person name="Chevrette M.G."/>
            <person name="De Carvalho L.P.S."/>
            <person name="Shen B."/>
        </authorList>
    </citation>
    <scope>NUCLEOTIDE SEQUENCE [LARGE SCALE GENOMIC DNA]</scope>
    <source>
        <strain evidence="9 10">NPDC013366</strain>
    </source>
</reference>
<keyword evidence="10" id="KW-1185">Reference proteome</keyword>
<dbReference type="PROSITE" id="PS00885">
    <property type="entry name" value="EPSP_SYNTHASE_2"/>
    <property type="match status" value="1"/>
</dbReference>
<keyword evidence="7" id="KW-0963">Cytoplasm</keyword>
<dbReference type="RefSeq" id="WP_157855675.1">
    <property type="nucleotide sequence ID" value="NZ_JBFACJ010000046.1"/>
</dbReference>
<comment type="subunit">
    <text evidence="7">Monomer.</text>
</comment>
<keyword evidence="4 7" id="KW-0808">Transferase</keyword>
<dbReference type="PANTHER" id="PTHR21090">
    <property type="entry name" value="AROM/DEHYDROQUINATE SYNTHASE"/>
    <property type="match status" value="1"/>
</dbReference>
<dbReference type="Gene3D" id="3.65.10.10">
    <property type="entry name" value="Enolpyruvate transferase domain"/>
    <property type="match status" value="2"/>
</dbReference>
<keyword evidence="5 7" id="KW-0057">Aromatic amino acid biosynthesis</keyword>
<feature type="binding site" evidence="7">
    <location>
        <position position="50"/>
    </location>
    <ligand>
        <name>phosphoenolpyruvate</name>
        <dbReference type="ChEBI" id="CHEBI:58702"/>
    </ligand>
</feature>
<comment type="subcellular location">
    <subcellularLocation>
        <location evidence="7">Cytoplasm</location>
    </subcellularLocation>
</comment>
<evidence type="ECO:0000256" key="7">
    <source>
        <dbReference type="HAMAP-Rule" id="MF_00210"/>
    </source>
</evidence>
<dbReference type="PANTHER" id="PTHR21090:SF5">
    <property type="entry name" value="PENTAFUNCTIONAL AROM POLYPEPTIDE"/>
    <property type="match status" value="1"/>
</dbReference>
<name>A0ABW6Z9E8_9ACTN</name>
<comment type="catalytic activity">
    <reaction evidence="6">
        <text>3-phosphoshikimate + phosphoenolpyruvate = 5-O-(1-carboxyvinyl)-3-phosphoshikimate + phosphate</text>
        <dbReference type="Rhea" id="RHEA:21256"/>
        <dbReference type="ChEBI" id="CHEBI:43474"/>
        <dbReference type="ChEBI" id="CHEBI:57701"/>
        <dbReference type="ChEBI" id="CHEBI:58702"/>
        <dbReference type="ChEBI" id="CHEBI:145989"/>
        <dbReference type="EC" id="2.5.1.19"/>
    </reaction>
    <physiologicalReaction direction="left-to-right" evidence="6">
        <dbReference type="Rhea" id="RHEA:21257"/>
    </physiologicalReaction>
</comment>
<gene>
    <name evidence="7 9" type="primary">aroA</name>
    <name evidence="9" type="ORF">ACF1HC_40340</name>
</gene>
<evidence type="ECO:0000256" key="3">
    <source>
        <dbReference type="ARBA" id="ARBA00022605"/>
    </source>
</evidence>
<dbReference type="GO" id="GO:0003866">
    <property type="term" value="F:3-phosphoshikimate 1-carboxyvinyltransferase activity"/>
    <property type="evidence" value="ECO:0007669"/>
    <property type="project" value="UniProtKB-EC"/>
</dbReference>
<feature type="binding site" evidence="7">
    <location>
        <position position="193"/>
    </location>
    <ligand>
        <name>3-phosphoshikimate</name>
        <dbReference type="ChEBI" id="CHEBI:145989"/>
    </ligand>
</feature>
<feature type="binding site" evidence="7">
    <location>
        <position position="361"/>
    </location>
    <ligand>
        <name>3-phosphoshikimate</name>
        <dbReference type="ChEBI" id="CHEBI:145989"/>
    </ligand>
</feature>
<feature type="binding site" evidence="7">
    <location>
        <position position="407"/>
    </location>
    <ligand>
        <name>phosphoenolpyruvate</name>
        <dbReference type="ChEBI" id="CHEBI:58702"/>
    </ligand>
</feature>
<accession>A0ABW6Z9E8</accession>
<dbReference type="InterPro" id="IPR001986">
    <property type="entry name" value="Enolpyruvate_Tfrase_dom"/>
</dbReference>
<evidence type="ECO:0000256" key="5">
    <source>
        <dbReference type="ARBA" id="ARBA00023141"/>
    </source>
</evidence>
<keyword evidence="3 7" id="KW-0028">Amino-acid biosynthesis</keyword>
<evidence type="ECO:0000259" key="8">
    <source>
        <dbReference type="Pfam" id="PF00275"/>
    </source>
</evidence>
<sequence length="454" mass="47344">MFPYGRTRVIARRKSLMAPAVSDSDLDAVSSLQVTGAGPARGLLQVPGDKSISHRAVLMAAMAHGPTVITGLSMGQDVTHTLGGVQQFGVSVTSTDDGRVRVEGPIRHEPADILDHGNAGTGIRLTAGVCAGIDGVSVLTGDRFLRRRPMDRIAEPLRTMGARVDGRERGRLAPLVIRGGRLTGITYSPKQASAQVKSALLLAGLSAAGPTTVEEVHPTRRHTEEMLTQFGGRVRVEGNRVTVEPGDLTGTQVVVPGDPSQAAFWAVAALLAPEHGEVVVENLYTGFGRSDFVNVLERMGADIDFDLTTGTLTVKASRLRAVDLTAEDIPGIVDEVPALAMAAAVAEGTTVISGAGELRAKESDRIASTARLLRAFGVQVSETEDGMVIEGGSRLRAGRVDSHGDHRIAMTAAVAAACVEGTTVIDGWESVATSYPGFAADLVRLTGASAQPGA</sequence>
<feature type="active site" description="Proton acceptor" evidence="7">
    <location>
        <position position="334"/>
    </location>
</feature>
<evidence type="ECO:0000313" key="10">
    <source>
        <dbReference type="Proteomes" id="UP001603418"/>
    </source>
</evidence>
<feature type="binding site" evidence="7">
    <location>
        <position position="148"/>
    </location>
    <ligand>
        <name>phosphoenolpyruvate</name>
        <dbReference type="ChEBI" id="CHEBI:58702"/>
    </ligand>
</feature>
<dbReference type="NCBIfam" id="TIGR01356">
    <property type="entry name" value="aroA"/>
    <property type="match status" value="1"/>
</dbReference>
<evidence type="ECO:0000256" key="6">
    <source>
        <dbReference type="ARBA" id="ARBA00044633"/>
    </source>
</evidence>
<organism evidence="9 10">
    <name type="scientific">Streptomyces eurythermus</name>
    <dbReference type="NCBI Taxonomy" id="42237"/>
    <lineage>
        <taxon>Bacteria</taxon>
        <taxon>Bacillati</taxon>
        <taxon>Actinomycetota</taxon>
        <taxon>Actinomycetes</taxon>
        <taxon>Kitasatosporales</taxon>
        <taxon>Streptomycetaceae</taxon>
        <taxon>Streptomyces</taxon>
    </lineage>
</organism>
<dbReference type="SUPFAM" id="SSF55205">
    <property type="entry name" value="EPT/RTPC-like"/>
    <property type="match status" value="1"/>
</dbReference>
<protein>
    <recommendedName>
        <fullName evidence="7">3-phosphoshikimate 1-carboxyvinyltransferase</fullName>
        <ecNumber evidence="7">2.5.1.19</ecNumber>
    </recommendedName>
    <alternativeName>
        <fullName evidence="7">5-enolpyruvylshikimate-3-phosphate synthase</fullName>
        <shortName evidence="7">EPSP synthase</shortName>
        <shortName evidence="7">EPSPS</shortName>
    </alternativeName>
</protein>
<evidence type="ECO:0000256" key="2">
    <source>
        <dbReference type="ARBA" id="ARBA00009948"/>
    </source>
</evidence>
<comment type="caution">
    <text evidence="9">The sequence shown here is derived from an EMBL/GenBank/DDBJ whole genome shotgun (WGS) entry which is preliminary data.</text>
</comment>
<feature type="binding site" evidence="7">
    <location>
        <position position="365"/>
    </location>
    <ligand>
        <name>phosphoenolpyruvate</name>
        <dbReference type="ChEBI" id="CHEBI:58702"/>
    </ligand>
</feature>
<feature type="binding site" evidence="7">
    <location>
        <position position="120"/>
    </location>
    <ligand>
        <name>phosphoenolpyruvate</name>
        <dbReference type="ChEBI" id="CHEBI:58702"/>
    </ligand>
</feature>
<comment type="function">
    <text evidence="7">Catalyzes the transfer of the enolpyruvyl moiety of phosphoenolpyruvate (PEP) to the 5-hydroxyl of shikimate-3-phosphate (S3P) to produce enolpyruvyl shikimate-3-phosphate and inorganic phosphate.</text>
</comment>
<dbReference type="Proteomes" id="UP001603418">
    <property type="component" value="Unassembled WGS sequence"/>
</dbReference>
<dbReference type="HAMAP" id="MF_00210">
    <property type="entry name" value="EPSP_synth"/>
    <property type="match status" value="1"/>
</dbReference>
<dbReference type="CDD" id="cd01556">
    <property type="entry name" value="EPSP_synthase"/>
    <property type="match status" value="1"/>
</dbReference>
<evidence type="ECO:0000256" key="1">
    <source>
        <dbReference type="ARBA" id="ARBA00004811"/>
    </source>
</evidence>
<feature type="domain" description="Enolpyruvate transferase" evidence="8">
    <location>
        <begin position="36"/>
        <end position="441"/>
    </location>
</feature>
<comment type="pathway">
    <text evidence="1 7">Metabolic intermediate biosynthesis; chorismate biosynthesis; chorismate from D-erythrose 4-phosphate and phosphoenolpyruvate: step 6/7.</text>
</comment>
<dbReference type="InterPro" id="IPR006264">
    <property type="entry name" value="EPSP_synthase"/>
</dbReference>
<dbReference type="PROSITE" id="PS00104">
    <property type="entry name" value="EPSP_SYNTHASE_1"/>
    <property type="match status" value="1"/>
</dbReference>
<dbReference type="EMBL" id="JBICBM010000037">
    <property type="protein sequence ID" value="MFF9887762.1"/>
    <property type="molecule type" value="Genomic_DNA"/>
</dbReference>
<comment type="similarity">
    <text evidence="2 7">Belongs to the EPSP synthase family.</text>
</comment>
<evidence type="ECO:0000256" key="4">
    <source>
        <dbReference type="ARBA" id="ARBA00022679"/>
    </source>
</evidence>
<dbReference type="InterPro" id="IPR013792">
    <property type="entry name" value="RNA3'P_cycl/enolpyr_Trfase_a/b"/>
</dbReference>
<dbReference type="InterPro" id="IPR036968">
    <property type="entry name" value="Enolpyruvate_Tfrase_sf"/>
</dbReference>
<feature type="binding site" evidence="7">
    <location>
        <position position="195"/>
    </location>
    <ligand>
        <name>3-phosphoshikimate</name>
        <dbReference type="ChEBI" id="CHEBI:145989"/>
    </ligand>
</feature>
<feature type="binding site" evidence="7">
    <location>
        <position position="195"/>
    </location>
    <ligand>
        <name>phosphoenolpyruvate</name>
        <dbReference type="ChEBI" id="CHEBI:58702"/>
    </ligand>
</feature>
<dbReference type="Pfam" id="PF00275">
    <property type="entry name" value="EPSP_synthase"/>
    <property type="match status" value="1"/>
</dbReference>
<proteinExistence type="inferred from homology"/>
<feature type="binding site" evidence="7">
    <location>
        <position position="55"/>
    </location>
    <ligand>
        <name>3-phosphoshikimate</name>
        <dbReference type="ChEBI" id="CHEBI:145989"/>
    </ligand>
</feature>
<evidence type="ECO:0000313" key="9">
    <source>
        <dbReference type="EMBL" id="MFF9887762.1"/>
    </source>
</evidence>
<feature type="binding site" evidence="7">
    <location>
        <position position="51"/>
    </location>
    <ligand>
        <name>3-phosphoshikimate</name>
        <dbReference type="ChEBI" id="CHEBI:145989"/>
    </ligand>
</feature>
<dbReference type="InterPro" id="IPR023193">
    <property type="entry name" value="EPSP_synthase_CS"/>
</dbReference>